<evidence type="ECO:0000313" key="4">
    <source>
        <dbReference type="Proteomes" id="UP000033188"/>
    </source>
</evidence>
<keyword evidence="2" id="KW-1133">Transmembrane helix</keyword>
<dbReference type="Proteomes" id="UP000033188">
    <property type="component" value="Chromosome 1"/>
</dbReference>
<dbReference type="EMBL" id="LK391707">
    <property type="protein sequence ID" value="CDR94314.1"/>
    <property type="molecule type" value="Genomic_DNA"/>
</dbReference>
<dbReference type="GeneID" id="24562855"/>
<gene>
    <name evidence="3" type="ORF">BBBOND_0106230</name>
</gene>
<evidence type="ECO:0000313" key="3">
    <source>
        <dbReference type="EMBL" id="CDR94314.1"/>
    </source>
</evidence>
<feature type="transmembrane region" description="Helical" evidence="2">
    <location>
        <begin position="63"/>
        <end position="85"/>
    </location>
</feature>
<evidence type="ECO:0000256" key="2">
    <source>
        <dbReference type="SAM" id="Phobius"/>
    </source>
</evidence>
<dbReference type="RefSeq" id="XP_012766500.1">
    <property type="nucleotide sequence ID" value="XM_012911046.1"/>
</dbReference>
<sequence>MSGRFQHVQNCIALVVVTASVFIHLLSFMQLDRSEMSENGKSRAAAPWWLNALAQRYTIKQWAAFYACFIIYYAVMWFVGTKFCYTEELDREKYSNHKTALHRLEAVQSRLKQLKTTQQYNGGSDDALPRRRRQVASGQPE</sequence>
<protein>
    <submittedName>
        <fullName evidence="3">Uncharacterized protein</fullName>
    </submittedName>
</protein>
<proteinExistence type="predicted"/>
<reference evidence="4" key="1">
    <citation type="journal article" date="2014" name="Nucleic Acids Res.">
        <title>The evolutionary dynamics of variant antigen genes in Babesia reveal a history of genomic innovation underlying host-parasite interaction.</title>
        <authorList>
            <person name="Jackson A.P."/>
            <person name="Otto T.D."/>
            <person name="Darby A."/>
            <person name="Ramaprasad A."/>
            <person name="Xia D."/>
            <person name="Echaide I.E."/>
            <person name="Farber M."/>
            <person name="Gahlot S."/>
            <person name="Gamble J."/>
            <person name="Gupta D."/>
            <person name="Gupta Y."/>
            <person name="Jackson L."/>
            <person name="Malandrin L."/>
            <person name="Malas T.B."/>
            <person name="Moussa E."/>
            <person name="Nair M."/>
            <person name="Reid A.J."/>
            <person name="Sanders M."/>
            <person name="Sharma J."/>
            <person name="Tracey A."/>
            <person name="Quail M.A."/>
            <person name="Weir W."/>
            <person name="Wastling J.M."/>
            <person name="Hall N."/>
            <person name="Willadsen P."/>
            <person name="Lingelbach K."/>
            <person name="Shiels B."/>
            <person name="Tait A."/>
            <person name="Berriman M."/>
            <person name="Allred D.R."/>
            <person name="Pain A."/>
        </authorList>
    </citation>
    <scope>NUCLEOTIDE SEQUENCE [LARGE SCALE GENOMIC DNA]</scope>
    <source>
        <strain evidence="4">Bond</strain>
    </source>
</reference>
<evidence type="ECO:0000256" key="1">
    <source>
        <dbReference type="SAM" id="MobiDB-lite"/>
    </source>
</evidence>
<dbReference type="VEuPathDB" id="PiroplasmaDB:BBBOND_0106230"/>
<accession>A0A061D5Y0</accession>
<feature type="region of interest" description="Disordered" evidence="1">
    <location>
        <begin position="119"/>
        <end position="141"/>
    </location>
</feature>
<organism evidence="3 4">
    <name type="scientific">Babesia bigemina</name>
    <dbReference type="NCBI Taxonomy" id="5866"/>
    <lineage>
        <taxon>Eukaryota</taxon>
        <taxon>Sar</taxon>
        <taxon>Alveolata</taxon>
        <taxon>Apicomplexa</taxon>
        <taxon>Aconoidasida</taxon>
        <taxon>Piroplasmida</taxon>
        <taxon>Babesiidae</taxon>
        <taxon>Babesia</taxon>
    </lineage>
</organism>
<keyword evidence="2" id="KW-0472">Membrane</keyword>
<dbReference type="KEGG" id="bbig:BBBOND_0106230"/>
<dbReference type="AlphaFoldDB" id="A0A061D5Y0"/>
<keyword evidence="2" id="KW-0812">Transmembrane</keyword>
<feature type="transmembrane region" description="Helical" evidence="2">
    <location>
        <begin position="12"/>
        <end position="31"/>
    </location>
</feature>
<name>A0A061D5Y0_BABBI</name>
<keyword evidence="4" id="KW-1185">Reference proteome</keyword>